<feature type="transmembrane region" description="Helical" evidence="1">
    <location>
        <begin position="323"/>
        <end position="342"/>
    </location>
</feature>
<dbReference type="AlphaFoldDB" id="A0A2T8HML0"/>
<reference evidence="3 4" key="1">
    <citation type="submission" date="2018-04" db="EMBL/GenBank/DDBJ databases">
        <title>Sphingobacterium cortibacter sp. nov.</title>
        <authorList>
            <person name="Li Y."/>
        </authorList>
    </citation>
    <scope>NUCLEOTIDE SEQUENCE [LARGE SCALE GENOMIC DNA]</scope>
    <source>
        <strain evidence="3 4">2c-3</strain>
    </source>
</reference>
<dbReference type="Proteomes" id="UP000245627">
    <property type="component" value="Unassembled WGS sequence"/>
</dbReference>
<feature type="transmembrane region" description="Helical" evidence="1">
    <location>
        <begin position="527"/>
        <end position="548"/>
    </location>
</feature>
<dbReference type="GO" id="GO:0008237">
    <property type="term" value="F:metallopeptidase activity"/>
    <property type="evidence" value="ECO:0007669"/>
    <property type="project" value="InterPro"/>
</dbReference>
<feature type="transmembrane region" description="Helical" evidence="1">
    <location>
        <begin position="150"/>
        <end position="172"/>
    </location>
</feature>
<organism evidence="3 4">
    <name type="scientific">Sphingobacterium corticibacter</name>
    <dbReference type="NCBI Taxonomy" id="2171749"/>
    <lineage>
        <taxon>Bacteria</taxon>
        <taxon>Pseudomonadati</taxon>
        <taxon>Bacteroidota</taxon>
        <taxon>Sphingobacteriia</taxon>
        <taxon>Sphingobacteriales</taxon>
        <taxon>Sphingobacteriaceae</taxon>
        <taxon>Sphingobacterium</taxon>
    </lineage>
</organism>
<evidence type="ECO:0000313" key="4">
    <source>
        <dbReference type="Proteomes" id="UP000245627"/>
    </source>
</evidence>
<dbReference type="GO" id="GO:0008270">
    <property type="term" value="F:zinc ion binding"/>
    <property type="evidence" value="ECO:0007669"/>
    <property type="project" value="InterPro"/>
</dbReference>
<keyword evidence="1" id="KW-1133">Transmembrane helix</keyword>
<dbReference type="SUPFAM" id="SSF55486">
    <property type="entry name" value="Metalloproteases ('zincins'), catalytic domain"/>
    <property type="match status" value="1"/>
</dbReference>
<feature type="transmembrane region" description="Helical" evidence="1">
    <location>
        <begin position="248"/>
        <end position="268"/>
    </location>
</feature>
<evidence type="ECO:0000313" key="3">
    <source>
        <dbReference type="EMBL" id="PVH26688.1"/>
    </source>
</evidence>
<feature type="transmembrane region" description="Helical" evidence="1">
    <location>
        <begin position="448"/>
        <end position="470"/>
    </location>
</feature>
<sequence>MFSTIFNFEITRWLRNPVFYVYCVLFFAISVFSTMSSLGAFDGVTVTTSSPTYVNSPINIAGFLNAFSTLVYFLLPTIIGASVFRDYQYQVHQVMFSYPLTKSAYLGAKFLSSLLITLLIPVACMLGFFVGQYMPNVNKDLLGPNNILAYLQAFSVLIIPNMVLFGLMVFAVVNYSRNIYVGFIFVLLLFVLQTVLDNMTRNMDNLYTVALLDPFGFNPISYYSKYWSVEEQNTRFLPISGVLLYNRLIWLGVAAVIGTIVYRAFNFSHLGHQITRRKDGTRMVKENFGSVMRIDLPKVGLFYGFWSRLAVAFRLSWYDLKAIVRNWTFIVIMVIAVLMVLIVTESVGSLMGTETYPVTWKLLSTIGSVYSFFIVILVFLFAGILIQRARMAKMDLLVDSTAIPNWALFLSKALALVQMTMLILFISMLTGIGYQAYQGFYHFEVGHYLMELFVLDLPKYMVYILFALFIHSFFKNYFVGFIVCLILFIGLPFLSKIGIEQAIFKFNIAPSYEYSDMNGYGSLREYFYYRLYWFLFAVMLAGLALLFWRRGLMGNLKGRLNTLRQRATASLIMPTALAAMAFLGLGYAIYYHNNVANPYISDQDREKTSVNIEKTYGHYADKAAPRLIDVKLDMAIFPEERDYTAAIRMRYVNKTNEAIDTLFMSHSDNIISESFSIENSTVINDTIADIRIYALARPLQPLDTMEMEFSFANEPNTFLKDKSPILSNGTFLNSSMFPTFAYDPRMELTDNKVRAKYGLPPKDRMPDPTDEAALGNNYISHDADWIDFEATVSTSPDQIAIAPGYLQKEWIGEDGRRYFHYQMDNKMLNFYSIISARFEVMRDSLNDVNLEIYYHRDHTYNLARMMASMKKSLEYYEANFSPYQFTQLRVIEFPKTHGTFAQAFANTVPFSEAIGFIAKVDEDNPNGIDYPYSVIAHEFAHQWWAHQVIGAGVKGATMMSESLAEYSSLKVLEETYGKHQMRRFLKEALDNYLRGRATEQLGENPLMFNENQAYIHYNKGSLAMYALSDLMGEKAFNALLSDYIDAVAFQYPPYTTSLEFVDLLKERVPDSLQYAVRDMYETITLYDNKITNISSKELANGKYEVDIAFQVSKYRTDAKGKKSFEDAAGTGIKTKVDGAEVKSLPLLDYVDIAVFGEPKKAGKHDVENPIYMKRIRIDQINNEMQIIVDSKPLEVGVDPNNKLIDTDSNDNRKKI</sequence>
<feature type="transmembrane region" description="Helical" evidence="1">
    <location>
        <begin position="406"/>
        <end position="428"/>
    </location>
</feature>
<feature type="transmembrane region" description="Helical" evidence="1">
    <location>
        <begin position="179"/>
        <end position="196"/>
    </location>
</feature>
<feature type="transmembrane region" description="Helical" evidence="1">
    <location>
        <begin position="362"/>
        <end position="386"/>
    </location>
</feature>
<comment type="caution">
    <text evidence="3">The sequence shown here is derived from an EMBL/GenBank/DDBJ whole genome shotgun (WGS) entry which is preliminary data.</text>
</comment>
<name>A0A2T8HML0_9SPHI</name>
<feature type="transmembrane region" description="Helical" evidence="1">
    <location>
        <begin position="477"/>
        <end position="495"/>
    </location>
</feature>
<dbReference type="EMBL" id="QDKG01000001">
    <property type="protein sequence ID" value="PVH26688.1"/>
    <property type="molecule type" value="Genomic_DNA"/>
</dbReference>
<keyword evidence="4" id="KW-1185">Reference proteome</keyword>
<evidence type="ECO:0000256" key="1">
    <source>
        <dbReference type="SAM" id="Phobius"/>
    </source>
</evidence>
<feature type="domain" description="Peptidase M1 membrane alanine aminopeptidase" evidence="2">
    <location>
        <begin position="868"/>
        <end position="1066"/>
    </location>
</feature>
<accession>A0A2T8HML0</accession>
<protein>
    <recommendedName>
        <fullName evidence="2">Peptidase M1 membrane alanine aminopeptidase domain-containing protein</fullName>
    </recommendedName>
</protein>
<dbReference type="Pfam" id="PF01433">
    <property type="entry name" value="Peptidase_M1"/>
    <property type="match status" value="1"/>
</dbReference>
<dbReference type="RefSeq" id="WP_116774546.1">
    <property type="nucleotide sequence ID" value="NZ_QDKG01000001.1"/>
</dbReference>
<keyword evidence="1" id="KW-0812">Transmembrane</keyword>
<keyword evidence="1" id="KW-0472">Membrane</keyword>
<dbReference type="Gene3D" id="1.10.390.10">
    <property type="entry name" value="Neutral Protease Domain 2"/>
    <property type="match status" value="1"/>
</dbReference>
<dbReference type="InterPro" id="IPR014782">
    <property type="entry name" value="Peptidase_M1_dom"/>
</dbReference>
<feature type="transmembrane region" description="Helical" evidence="1">
    <location>
        <begin position="569"/>
        <end position="590"/>
    </location>
</feature>
<dbReference type="OrthoDB" id="100605at2"/>
<dbReference type="InterPro" id="IPR027268">
    <property type="entry name" value="Peptidase_M4/M1_CTD_sf"/>
</dbReference>
<feature type="transmembrane region" description="Helical" evidence="1">
    <location>
        <begin position="105"/>
        <end position="130"/>
    </location>
</feature>
<gene>
    <name evidence="3" type="ORF">DC487_03495</name>
</gene>
<evidence type="ECO:0000259" key="2">
    <source>
        <dbReference type="Pfam" id="PF01433"/>
    </source>
</evidence>
<feature type="transmembrane region" description="Helical" evidence="1">
    <location>
        <begin position="20"/>
        <end position="40"/>
    </location>
</feature>
<feature type="transmembrane region" description="Helical" evidence="1">
    <location>
        <begin position="60"/>
        <end position="84"/>
    </location>
</feature>
<proteinExistence type="predicted"/>